<dbReference type="GO" id="GO:0006085">
    <property type="term" value="P:acetyl-CoA biosynthetic process"/>
    <property type="evidence" value="ECO:0007669"/>
    <property type="project" value="UniProtKB-UniRule"/>
</dbReference>
<keyword evidence="7" id="KW-0460">Magnesium</keyword>
<accession>A0A9D1NDI6</accession>
<comment type="pathway">
    <text evidence="7">Metabolic intermediate biosynthesis; acetyl-CoA biosynthesis; acetyl-CoA from acetate: step 1/2.</text>
</comment>
<keyword evidence="5 7" id="KW-0418">Kinase</keyword>
<dbReference type="GO" id="GO:0006083">
    <property type="term" value="P:acetate metabolic process"/>
    <property type="evidence" value="ECO:0007669"/>
    <property type="project" value="TreeGrafter"/>
</dbReference>
<comment type="function">
    <text evidence="7">Catalyzes the formation of acetyl phosphate from acetate and ATP. Can also catalyze the reverse reaction.</text>
</comment>
<feature type="binding site" evidence="7">
    <location>
        <position position="14"/>
    </location>
    <ligand>
        <name>ATP</name>
        <dbReference type="ChEBI" id="CHEBI:30616"/>
    </ligand>
</feature>
<dbReference type="NCBIfam" id="TIGR00016">
    <property type="entry name" value="ackA"/>
    <property type="match status" value="1"/>
</dbReference>
<protein>
    <recommendedName>
        <fullName evidence="7">Acetate kinase</fullName>
        <ecNumber evidence="7">2.7.2.1</ecNumber>
    </recommendedName>
    <alternativeName>
        <fullName evidence="7">Acetokinase</fullName>
    </alternativeName>
</protein>
<dbReference type="InterPro" id="IPR004372">
    <property type="entry name" value="Ac/propionate_kinase"/>
</dbReference>
<feature type="binding site" evidence="7">
    <location>
        <begin position="205"/>
        <end position="209"/>
    </location>
    <ligand>
        <name>ATP</name>
        <dbReference type="ChEBI" id="CHEBI:30616"/>
    </ligand>
</feature>
<dbReference type="InterPro" id="IPR023865">
    <property type="entry name" value="Aliphatic_acid_kinase_CS"/>
</dbReference>
<evidence type="ECO:0000256" key="1">
    <source>
        <dbReference type="ARBA" id="ARBA00008748"/>
    </source>
</evidence>
<dbReference type="HAMAP" id="MF_00020">
    <property type="entry name" value="Acetate_kinase"/>
    <property type="match status" value="1"/>
</dbReference>
<feature type="active site" description="Proton donor/acceptor" evidence="7">
    <location>
        <position position="147"/>
    </location>
</feature>
<dbReference type="PANTHER" id="PTHR21060:SF15">
    <property type="entry name" value="ACETATE KINASE-RELATED"/>
    <property type="match status" value="1"/>
</dbReference>
<dbReference type="Pfam" id="PF00871">
    <property type="entry name" value="Acetate_kinase"/>
    <property type="match status" value="1"/>
</dbReference>
<feature type="binding site" evidence="7">
    <location>
        <begin position="327"/>
        <end position="331"/>
    </location>
    <ligand>
        <name>ATP</name>
        <dbReference type="ChEBI" id="CHEBI:30616"/>
    </ligand>
</feature>
<comment type="caution">
    <text evidence="9">The sequence shown here is derived from an EMBL/GenBank/DDBJ whole genome shotgun (WGS) entry which is preliminary data.</text>
</comment>
<proteinExistence type="inferred from homology"/>
<feature type="binding site" evidence="7">
    <location>
        <position position="90"/>
    </location>
    <ligand>
        <name>substrate</name>
    </ligand>
</feature>
<comment type="subcellular location">
    <subcellularLocation>
        <location evidence="7">Cytoplasm</location>
    </subcellularLocation>
</comment>
<keyword evidence="2 7" id="KW-0963">Cytoplasm</keyword>
<feature type="binding site" evidence="7">
    <location>
        <position position="7"/>
    </location>
    <ligand>
        <name>Mg(2+)</name>
        <dbReference type="ChEBI" id="CHEBI:18420"/>
    </ligand>
</feature>
<feature type="binding site" evidence="7">
    <location>
        <begin position="279"/>
        <end position="281"/>
    </location>
    <ligand>
        <name>ATP</name>
        <dbReference type="ChEBI" id="CHEBI:30616"/>
    </ligand>
</feature>
<dbReference type="EC" id="2.7.2.1" evidence="7"/>
<dbReference type="PRINTS" id="PR00471">
    <property type="entry name" value="ACETATEKNASE"/>
</dbReference>
<dbReference type="InterPro" id="IPR000890">
    <property type="entry name" value="Aliphatic_acid_kin_short-chain"/>
</dbReference>
<evidence type="ECO:0000256" key="3">
    <source>
        <dbReference type="ARBA" id="ARBA00022679"/>
    </source>
</evidence>
<comment type="similarity">
    <text evidence="1 7 8">Belongs to the acetokinase family.</text>
</comment>
<dbReference type="GO" id="GO:0000287">
    <property type="term" value="F:magnesium ion binding"/>
    <property type="evidence" value="ECO:0007669"/>
    <property type="project" value="UniProtKB-UniRule"/>
</dbReference>
<dbReference type="InterPro" id="IPR043129">
    <property type="entry name" value="ATPase_NBD"/>
</dbReference>
<evidence type="ECO:0000256" key="5">
    <source>
        <dbReference type="ARBA" id="ARBA00022777"/>
    </source>
</evidence>
<feature type="site" description="Transition state stabilizer" evidence="7">
    <location>
        <position position="238"/>
    </location>
</feature>
<evidence type="ECO:0000313" key="9">
    <source>
        <dbReference type="EMBL" id="HIV00513.1"/>
    </source>
</evidence>
<evidence type="ECO:0000256" key="2">
    <source>
        <dbReference type="ARBA" id="ARBA00022490"/>
    </source>
</evidence>
<dbReference type="GO" id="GO:0008776">
    <property type="term" value="F:acetate kinase activity"/>
    <property type="evidence" value="ECO:0007669"/>
    <property type="project" value="UniProtKB-UniRule"/>
</dbReference>
<dbReference type="AlphaFoldDB" id="A0A9D1NDI6"/>
<keyword evidence="6 7" id="KW-0067">ATP-binding</keyword>
<evidence type="ECO:0000256" key="6">
    <source>
        <dbReference type="ARBA" id="ARBA00022840"/>
    </source>
</evidence>
<dbReference type="PROSITE" id="PS01076">
    <property type="entry name" value="ACETATE_KINASE_2"/>
    <property type="match status" value="1"/>
</dbReference>
<comment type="cofactor">
    <cofactor evidence="7">
        <name>Mg(2+)</name>
        <dbReference type="ChEBI" id="CHEBI:18420"/>
    </cofactor>
    <cofactor evidence="7">
        <name>Mn(2+)</name>
        <dbReference type="ChEBI" id="CHEBI:29035"/>
    </cofactor>
    <text evidence="7">Mg(2+). Can also accept Mn(2+).</text>
</comment>
<dbReference type="EMBL" id="DVOH01000038">
    <property type="protein sequence ID" value="HIV00513.1"/>
    <property type="molecule type" value="Genomic_DNA"/>
</dbReference>
<dbReference type="PIRSF" id="PIRSF000722">
    <property type="entry name" value="Acetate_prop_kin"/>
    <property type="match status" value="1"/>
</dbReference>
<evidence type="ECO:0000256" key="8">
    <source>
        <dbReference type="RuleBase" id="RU003835"/>
    </source>
</evidence>
<evidence type="ECO:0000256" key="4">
    <source>
        <dbReference type="ARBA" id="ARBA00022741"/>
    </source>
</evidence>
<reference evidence="9" key="1">
    <citation type="submission" date="2020-10" db="EMBL/GenBank/DDBJ databases">
        <authorList>
            <person name="Gilroy R."/>
        </authorList>
    </citation>
    <scope>NUCLEOTIDE SEQUENCE</scope>
    <source>
        <strain evidence="9">23406</strain>
    </source>
</reference>
<comment type="catalytic activity">
    <reaction evidence="7">
        <text>acetate + ATP = acetyl phosphate + ADP</text>
        <dbReference type="Rhea" id="RHEA:11352"/>
        <dbReference type="ChEBI" id="CHEBI:22191"/>
        <dbReference type="ChEBI" id="CHEBI:30089"/>
        <dbReference type="ChEBI" id="CHEBI:30616"/>
        <dbReference type="ChEBI" id="CHEBI:456216"/>
        <dbReference type="EC" id="2.7.2.1"/>
    </reaction>
</comment>
<feature type="site" description="Transition state stabilizer" evidence="7">
    <location>
        <position position="179"/>
    </location>
</feature>
<dbReference type="PROSITE" id="PS01075">
    <property type="entry name" value="ACETATE_KINASE_1"/>
    <property type="match status" value="1"/>
</dbReference>
<feature type="binding site" evidence="7">
    <location>
        <position position="382"/>
    </location>
    <ligand>
        <name>Mg(2+)</name>
        <dbReference type="ChEBI" id="CHEBI:18420"/>
    </ligand>
</feature>
<keyword evidence="7" id="KW-0479">Metal-binding</keyword>
<dbReference type="GO" id="GO:0005524">
    <property type="term" value="F:ATP binding"/>
    <property type="evidence" value="ECO:0007669"/>
    <property type="project" value="UniProtKB-KW"/>
</dbReference>
<keyword evidence="3 7" id="KW-0808">Transferase</keyword>
<dbReference type="PANTHER" id="PTHR21060">
    <property type="entry name" value="ACETATE KINASE"/>
    <property type="match status" value="1"/>
</dbReference>
<gene>
    <name evidence="7" type="primary">ackA</name>
    <name evidence="9" type="ORF">IAB14_05310</name>
</gene>
<organism evidence="9 10">
    <name type="scientific">Candidatus Stercoripulliclostridium merdipullorum</name>
    <dbReference type="NCBI Taxonomy" id="2840952"/>
    <lineage>
        <taxon>Bacteria</taxon>
        <taxon>Bacillati</taxon>
        <taxon>Bacillota</taxon>
        <taxon>Clostridia</taxon>
        <taxon>Eubacteriales</taxon>
        <taxon>Candidatus Stercoripulliclostridium</taxon>
    </lineage>
</organism>
<reference evidence="9" key="2">
    <citation type="journal article" date="2021" name="PeerJ">
        <title>Extensive microbial diversity within the chicken gut microbiome revealed by metagenomics and culture.</title>
        <authorList>
            <person name="Gilroy R."/>
            <person name="Ravi A."/>
            <person name="Getino M."/>
            <person name="Pursley I."/>
            <person name="Horton D.L."/>
            <person name="Alikhan N.F."/>
            <person name="Baker D."/>
            <person name="Gharbi K."/>
            <person name="Hall N."/>
            <person name="Watson M."/>
            <person name="Adriaenssens E.M."/>
            <person name="Foster-Nyarko E."/>
            <person name="Jarju S."/>
            <person name="Secka A."/>
            <person name="Antonio M."/>
            <person name="Oren A."/>
            <person name="Chaudhuri R.R."/>
            <person name="La Ragione R."/>
            <person name="Hildebrand F."/>
            <person name="Pallen M.J."/>
        </authorList>
    </citation>
    <scope>NUCLEOTIDE SEQUENCE</scope>
    <source>
        <strain evidence="9">23406</strain>
    </source>
</reference>
<dbReference type="Proteomes" id="UP000886891">
    <property type="component" value="Unassembled WGS sequence"/>
</dbReference>
<comment type="subunit">
    <text evidence="7">Homodimer.</text>
</comment>
<evidence type="ECO:0000313" key="10">
    <source>
        <dbReference type="Proteomes" id="UP000886891"/>
    </source>
</evidence>
<sequence length="397" mass="43517">MKVLVINAGSSSLKYQLIDMDNEKMLGKGIVERIGSADSNLEQKRGDDVIEIKQPLKDHTEAFRLVMQALTDSEKGLIADVAEIGAIGHRVLHSGEDFDRSVVIDDEVLAICKRNAVLGPLHMPANIACIESCRQLMPDTPMVAVFDTVFHATMPDYAYMYAIKYEDYQAYKARKYGFHGTSHKYVTGEAVRYLGKKDSKIITCHLGNGSSIAAVKDGKCIDTTMGLTPLEGLVMGTRSGDVDAALVGYLAEHKNMSAADVVTYLNKESGFKGIAGVSDFRDLTKRCKEGDDRARLAVDMFAYRIRKYIGSYVAALGGLDCIVLTGGIGENASFAREKIMQGLEVFGVAFDFDKNETAPRGEFVELHKPESKVKVVVIPTNEELVIARDAVELVGRR</sequence>
<dbReference type="Gene3D" id="3.30.420.40">
    <property type="match status" value="2"/>
</dbReference>
<name>A0A9D1NDI6_9FIRM</name>
<keyword evidence="4 7" id="KW-0547">Nucleotide-binding</keyword>
<dbReference type="CDD" id="cd24010">
    <property type="entry name" value="ASKHA_NBD_AcK_PK"/>
    <property type="match status" value="1"/>
</dbReference>
<evidence type="ECO:0000256" key="7">
    <source>
        <dbReference type="HAMAP-Rule" id="MF_00020"/>
    </source>
</evidence>
<dbReference type="SUPFAM" id="SSF53067">
    <property type="entry name" value="Actin-like ATPase domain"/>
    <property type="match status" value="2"/>
</dbReference>
<dbReference type="GO" id="GO:0005737">
    <property type="term" value="C:cytoplasm"/>
    <property type="evidence" value="ECO:0007669"/>
    <property type="project" value="UniProtKB-SubCell"/>
</dbReference>